<proteinExistence type="predicted"/>
<accession>A0A9P5P518</accession>
<keyword evidence="3" id="KW-1185">Reference proteome</keyword>
<comment type="caution">
    <text evidence="2">The sequence shown here is derived from an EMBL/GenBank/DDBJ whole genome shotgun (WGS) entry which is preliminary data.</text>
</comment>
<evidence type="ECO:0000259" key="1">
    <source>
        <dbReference type="Pfam" id="PF20209"/>
    </source>
</evidence>
<dbReference type="Pfam" id="PF20209">
    <property type="entry name" value="DUF6570"/>
    <property type="match status" value="1"/>
</dbReference>
<evidence type="ECO:0000313" key="3">
    <source>
        <dbReference type="Proteomes" id="UP000772434"/>
    </source>
</evidence>
<dbReference type="OrthoDB" id="3257061at2759"/>
<evidence type="ECO:0000313" key="2">
    <source>
        <dbReference type="EMBL" id="KAF9043653.1"/>
    </source>
</evidence>
<dbReference type="InterPro" id="IPR046700">
    <property type="entry name" value="DUF6570"/>
</dbReference>
<reference evidence="2" key="1">
    <citation type="submission" date="2020-11" db="EMBL/GenBank/DDBJ databases">
        <authorList>
            <consortium name="DOE Joint Genome Institute"/>
            <person name="Ahrendt S."/>
            <person name="Riley R."/>
            <person name="Andreopoulos W."/>
            <person name="Labutti K."/>
            <person name="Pangilinan J."/>
            <person name="Ruiz-Duenas F.J."/>
            <person name="Barrasa J.M."/>
            <person name="Sanchez-Garcia M."/>
            <person name="Camarero S."/>
            <person name="Miyauchi S."/>
            <person name="Serrano A."/>
            <person name="Linde D."/>
            <person name="Babiker R."/>
            <person name="Drula E."/>
            <person name="Ayuso-Fernandez I."/>
            <person name="Pacheco R."/>
            <person name="Padilla G."/>
            <person name="Ferreira P."/>
            <person name="Barriuso J."/>
            <person name="Kellner H."/>
            <person name="Castanera R."/>
            <person name="Alfaro M."/>
            <person name="Ramirez L."/>
            <person name="Pisabarro A.G."/>
            <person name="Kuo A."/>
            <person name="Tritt A."/>
            <person name="Lipzen A."/>
            <person name="He G."/>
            <person name="Yan M."/>
            <person name="Ng V."/>
            <person name="Cullen D."/>
            <person name="Martin F."/>
            <person name="Rosso M.-N."/>
            <person name="Henrissat B."/>
            <person name="Hibbett D."/>
            <person name="Martinez A.T."/>
            <person name="Grigoriev I.V."/>
        </authorList>
    </citation>
    <scope>NUCLEOTIDE SEQUENCE</scope>
    <source>
        <strain evidence="2">AH 40177</strain>
    </source>
</reference>
<gene>
    <name evidence="2" type="ORF">BDP27DRAFT_1521633</name>
</gene>
<protein>
    <recommendedName>
        <fullName evidence="1">DUF6570 domain-containing protein</fullName>
    </recommendedName>
</protein>
<feature type="domain" description="DUF6570" evidence="1">
    <location>
        <begin position="13"/>
        <end position="151"/>
    </location>
</feature>
<dbReference type="Proteomes" id="UP000772434">
    <property type="component" value="Unassembled WGS sequence"/>
</dbReference>
<sequence length="170" mass="19388">VYFCSECFSSLTRSKLPRLALNNGLYRGELPDELKDITWVEEMACSLYRTTAHVSRLYGSTSEENPLYIHGNTCAHPMQVISHAKKLPRTPSDVNDLITVVFVGSRKLRKDELSKLSAYMVRKSKILSLLKFIQAHSRVFSCLPPIDYEALEQYPDEGVLPGLEDRMIYD</sequence>
<dbReference type="AlphaFoldDB" id="A0A9P5P518"/>
<feature type="non-terminal residue" evidence="2">
    <location>
        <position position="170"/>
    </location>
</feature>
<dbReference type="EMBL" id="JADNRY010000536">
    <property type="protein sequence ID" value="KAF9043653.1"/>
    <property type="molecule type" value="Genomic_DNA"/>
</dbReference>
<organism evidence="2 3">
    <name type="scientific">Rhodocollybia butyracea</name>
    <dbReference type="NCBI Taxonomy" id="206335"/>
    <lineage>
        <taxon>Eukaryota</taxon>
        <taxon>Fungi</taxon>
        <taxon>Dikarya</taxon>
        <taxon>Basidiomycota</taxon>
        <taxon>Agaricomycotina</taxon>
        <taxon>Agaricomycetes</taxon>
        <taxon>Agaricomycetidae</taxon>
        <taxon>Agaricales</taxon>
        <taxon>Marasmiineae</taxon>
        <taxon>Omphalotaceae</taxon>
        <taxon>Rhodocollybia</taxon>
    </lineage>
</organism>
<feature type="non-terminal residue" evidence="2">
    <location>
        <position position="1"/>
    </location>
</feature>
<name>A0A9P5P518_9AGAR</name>